<evidence type="ECO:0000256" key="2">
    <source>
        <dbReference type="ARBA" id="ARBA00022448"/>
    </source>
</evidence>
<evidence type="ECO:0000256" key="1">
    <source>
        <dbReference type="ARBA" id="ARBA00005417"/>
    </source>
</evidence>
<keyword evidence="2" id="KW-0813">Transport</keyword>
<dbReference type="CDD" id="cd03235">
    <property type="entry name" value="ABC_Metallic_Cations"/>
    <property type="match status" value="1"/>
</dbReference>
<dbReference type="InterPro" id="IPR003593">
    <property type="entry name" value="AAA+_ATPase"/>
</dbReference>
<evidence type="ECO:0000313" key="6">
    <source>
        <dbReference type="EMBL" id="MPL63303.1"/>
    </source>
</evidence>
<gene>
    <name evidence="6" type="primary">znuC_2</name>
    <name evidence="6" type="ORF">SDC9_08925</name>
</gene>
<keyword evidence="6" id="KW-0378">Hydrolase</keyword>
<dbReference type="SMART" id="SM00382">
    <property type="entry name" value="AAA"/>
    <property type="match status" value="1"/>
</dbReference>
<dbReference type="Pfam" id="PF00005">
    <property type="entry name" value="ABC_tran"/>
    <property type="match status" value="1"/>
</dbReference>
<proteinExistence type="inferred from homology"/>
<comment type="caution">
    <text evidence="6">The sequence shown here is derived from an EMBL/GenBank/DDBJ whole genome shotgun (WGS) entry which is preliminary data.</text>
</comment>
<keyword evidence="3" id="KW-0547">Nucleotide-binding</keyword>
<sequence length="239" mass="26147">MVNLSEVTFAYDQDIVIQNLTLTIDRGSFTAVIGPNGAGKSTVLKLIAGLLTPRTGTVMVSGQDVRTARLGGLIGYVPQNYGKNVCGFPATVEEVVRLGTIAGQHDRHFSQSAVNHIVNHMLELVGCQGIRKKRIGDLSGGQQQRVMVARALAGNPELLLLDEPTSGVDYEASEKIYELLGQLNQNLDVTVIMVSHDIEKATHWADKVACINRGLCFFGDSQEFNLNHIQSRHLWFYNG</sequence>
<dbReference type="GO" id="GO:0016887">
    <property type="term" value="F:ATP hydrolysis activity"/>
    <property type="evidence" value="ECO:0007669"/>
    <property type="project" value="InterPro"/>
</dbReference>
<dbReference type="PANTHER" id="PTHR42734:SF17">
    <property type="entry name" value="METAL TRANSPORT SYSTEM ATP-BINDING PROTEIN TM_0124-RELATED"/>
    <property type="match status" value="1"/>
</dbReference>
<reference evidence="6" key="1">
    <citation type="submission" date="2019-08" db="EMBL/GenBank/DDBJ databases">
        <authorList>
            <person name="Kucharzyk K."/>
            <person name="Murdoch R.W."/>
            <person name="Higgins S."/>
            <person name="Loffler F."/>
        </authorList>
    </citation>
    <scope>NUCLEOTIDE SEQUENCE</scope>
</reference>
<dbReference type="SUPFAM" id="SSF52540">
    <property type="entry name" value="P-loop containing nucleoside triphosphate hydrolases"/>
    <property type="match status" value="1"/>
</dbReference>
<name>A0A644T8N4_9ZZZZ</name>
<dbReference type="InterPro" id="IPR027417">
    <property type="entry name" value="P-loop_NTPase"/>
</dbReference>
<accession>A0A644T8N4</accession>
<dbReference type="InterPro" id="IPR003439">
    <property type="entry name" value="ABC_transporter-like_ATP-bd"/>
</dbReference>
<dbReference type="PROSITE" id="PS00211">
    <property type="entry name" value="ABC_TRANSPORTER_1"/>
    <property type="match status" value="1"/>
</dbReference>
<evidence type="ECO:0000256" key="3">
    <source>
        <dbReference type="ARBA" id="ARBA00022741"/>
    </source>
</evidence>
<evidence type="ECO:0000259" key="5">
    <source>
        <dbReference type="PROSITE" id="PS50893"/>
    </source>
</evidence>
<dbReference type="PANTHER" id="PTHR42734">
    <property type="entry name" value="METAL TRANSPORT SYSTEM ATP-BINDING PROTEIN TM_0124-RELATED"/>
    <property type="match status" value="1"/>
</dbReference>
<dbReference type="EC" id="3.6.3.-" evidence="6"/>
<dbReference type="PROSITE" id="PS50893">
    <property type="entry name" value="ABC_TRANSPORTER_2"/>
    <property type="match status" value="1"/>
</dbReference>
<protein>
    <submittedName>
        <fullName evidence="6">High-affinity zinc uptake system ATP-binding protein ZnuC</fullName>
        <ecNumber evidence="6">3.6.3.-</ecNumber>
    </submittedName>
</protein>
<dbReference type="GO" id="GO:0005524">
    <property type="term" value="F:ATP binding"/>
    <property type="evidence" value="ECO:0007669"/>
    <property type="project" value="UniProtKB-KW"/>
</dbReference>
<dbReference type="EMBL" id="VSSQ01000021">
    <property type="protein sequence ID" value="MPL63303.1"/>
    <property type="molecule type" value="Genomic_DNA"/>
</dbReference>
<dbReference type="InterPro" id="IPR050153">
    <property type="entry name" value="Metal_Ion_Import_ABC"/>
</dbReference>
<dbReference type="FunFam" id="3.40.50.300:FF:000134">
    <property type="entry name" value="Iron-enterobactin ABC transporter ATP-binding protein"/>
    <property type="match status" value="1"/>
</dbReference>
<dbReference type="InterPro" id="IPR017871">
    <property type="entry name" value="ABC_transporter-like_CS"/>
</dbReference>
<organism evidence="6">
    <name type="scientific">bioreactor metagenome</name>
    <dbReference type="NCBI Taxonomy" id="1076179"/>
    <lineage>
        <taxon>unclassified sequences</taxon>
        <taxon>metagenomes</taxon>
        <taxon>ecological metagenomes</taxon>
    </lineage>
</organism>
<feature type="domain" description="ABC transporter" evidence="5">
    <location>
        <begin position="2"/>
        <end position="238"/>
    </location>
</feature>
<keyword evidence="4 6" id="KW-0067">ATP-binding</keyword>
<dbReference type="AlphaFoldDB" id="A0A644T8N4"/>
<evidence type="ECO:0000256" key="4">
    <source>
        <dbReference type="ARBA" id="ARBA00022840"/>
    </source>
</evidence>
<comment type="similarity">
    <text evidence="1">Belongs to the ABC transporter superfamily.</text>
</comment>
<dbReference type="Gene3D" id="3.40.50.300">
    <property type="entry name" value="P-loop containing nucleotide triphosphate hydrolases"/>
    <property type="match status" value="1"/>
</dbReference>